<organism evidence="10 11">
    <name type="scientific">Mycena belliarum</name>
    <dbReference type="NCBI Taxonomy" id="1033014"/>
    <lineage>
        <taxon>Eukaryota</taxon>
        <taxon>Fungi</taxon>
        <taxon>Dikarya</taxon>
        <taxon>Basidiomycota</taxon>
        <taxon>Agaricomycotina</taxon>
        <taxon>Agaricomycetes</taxon>
        <taxon>Agaricomycetidae</taxon>
        <taxon>Agaricales</taxon>
        <taxon>Marasmiineae</taxon>
        <taxon>Mycenaceae</taxon>
        <taxon>Mycena</taxon>
    </lineage>
</organism>
<protein>
    <submittedName>
        <fullName evidence="10">60Kd inner membrane protein-domain-containing protein</fullName>
    </submittedName>
</protein>
<evidence type="ECO:0000313" key="11">
    <source>
        <dbReference type="Proteomes" id="UP001222325"/>
    </source>
</evidence>
<dbReference type="PANTHER" id="PTHR12428">
    <property type="entry name" value="OXA1"/>
    <property type="match status" value="1"/>
</dbReference>
<dbReference type="AlphaFoldDB" id="A0AAD6U866"/>
<keyword evidence="4 8" id="KW-1133">Transmembrane helix</keyword>
<dbReference type="GO" id="GO:0032979">
    <property type="term" value="P:protein insertion into mitochondrial inner membrane from matrix"/>
    <property type="evidence" value="ECO:0007669"/>
    <property type="project" value="TreeGrafter"/>
</dbReference>
<evidence type="ECO:0000256" key="5">
    <source>
        <dbReference type="ARBA" id="ARBA00023136"/>
    </source>
</evidence>
<evidence type="ECO:0000256" key="1">
    <source>
        <dbReference type="ARBA" id="ARBA00004141"/>
    </source>
</evidence>
<evidence type="ECO:0000256" key="3">
    <source>
        <dbReference type="ARBA" id="ARBA00022692"/>
    </source>
</evidence>
<dbReference type="GO" id="GO:0033617">
    <property type="term" value="P:mitochondrial respiratory chain complex IV assembly"/>
    <property type="evidence" value="ECO:0007669"/>
    <property type="project" value="TreeGrafter"/>
</dbReference>
<keyword evidence="3 6" id="KW-0812">Transmembrane</keyword>
<dbReference type="PANTHER" id="PTHR12428:SF65">
    <property type="entry name" value="CYTOCHROME C OXIDASE ASSEMBLY PROTEIN COX18, MITOCHONDRIAL"/>
    <property type="match status" value="1"/>
</dbReference>
<dbReference type="InterPro" id="IPR028055">
    <property type="entry name" value="YidC/Oxa/ALB_C"/>
</dbReference>
<reference evidence="10" key="1">
    <citation type="submission" date="2023-03" db="EMBL/GenBank/DDBJ databases">
        <title>Massive genome expansion in bonnet fungi (Mycena s.s.) driven by repeated elements and novel gene families across ecological guilds.</title>
        <authorList>
            <consortium name="Lawrence Berkeley National Laboratory"/>
            <person name="Harder C.B."/>
            <person name="Miyauchi S."/>
            <person name="Viragh M."/>
            <person name="Kuo A."/>
            <person name="Thoen E."/>
            <person name="Andreopoulos B."/>
            <person name="Lu D."/>
            <person name="Skrede I."/>
            <person name="Drula E."/>
            <person name="Henrissat B."/>
            <person name="Morin E."/>
            <person name="Kohler A."/>
            <person name="Barry K."/>
            <person name="LaButti K."/>
            <person name="Morin E."/>
            <person name="Salamov A."/>
            <person name="Lipzen A."/>
            <person name="Mereny Z."/>
            <person name="Hegedus B."/>
            <person name="Baldrian P."/>
            <person name="Stursova M."/>
            <person name="Weitz H."/>
            <person name="Taylor A."/>
            <person name="Grigoriev I.V."/>
            <person name="Nagy L.G."/>
            <person name="Martin F."/>
            <person name="Kauserud H."/>
        </authorList>
    </citation>
    <scope>NUCLEOTIDE SEQUENCE</scope>
    <source>
        <strain evidence="10">CBHHK173m</strain>
    </source>
</reference>
<keyword evidence="5 8" id="KW-0472">Membrane</keyword>
<dbReference type="Proteomes" id="UP001222325">
    <property type="component" value="Unassembled WGS sequence"/>
</dbReference>
<feature type="region of interest" description="Disordered" evidence="7">
    <location>
        <begin position="317"/>
        <end position="338"/>
    </location>
</feature>
<accession>A0AAD6U866</accession>
<evidence type="ECO:0000313" key="10">
    <source>
        <dbReference type="EMBL" id="KAJ7094670.1"/>
    </source>
</evidence>
<dbReference type="InterPro" id="IPR001708">
    <property type="entry name" value="YidC/ALB3/OXA1/COX18"/>
</dbReference>
<name>A0AAD6U866_9AGAR</name>
<evidence type="ECO:0000259" key="9">
    <source>
        <dbReference type="Pfam" id="PF02096"/>
    </source>
</evidence>
<keyword evidence="11" id="KW-1185">Reference proteome</keyword>
<evidence type="ECO:0000256" key="8">
    <source>
        <dbReference type="SAM" id="Phobius"/>
    </source>
</evidence>
<evidence type="ECO:0000256" key="6">
    <source>
        <dbReference type="RuleBase" id="RU003945"/>
    </source>
</evidence>
<comment type="similarity">
    <text evidence="2 6">Belongs to the OXA1/ALB3/YidC family.</text>
</comment>
<feature type="transmembrane region" description="Helical" evidence="8">
    <location>
        <begin position="196"/>
        <end position="217"/>
    </location>
</feature>
<feature type="transmembrane region" description="Helical" evidence="8">
    <location>
        <begin position="51"/>
        <end position="74"/>
    </location>
</feature>
<dbReference type="Pfam" id="PF02096">
    <property type="entry name" value="60KD_IMP"/>
    <property type="match status" value="1"/>
</dbReference>
<dbReference type="EMBL" id="JARJCN010000014">
    <property type="protein sequence ID" value="KAJ7094670.1"/>
    <property type="molecule type" value="Genomic_DNA"/>
</dbReference>
<dbReference type="GO" id="GO:0005743">
    <property type="term" value="C:mitochondrial inner membrane"/>
    <property type="evidence" value="ECO:0007669"/>
    <property type="project" value="TreeGrafter"/>
</dbReference>
<comment type="subcellular location">
    <subcellularLocation>
        <location evidence="1 6">Membrane</location>
        <topology evidence="1 6">Multi-pass membrane protein</topology>
    </subcellularLocation>
</comment>
<sequence>MLSARTRFSPRLTPHRIHTRQPSNRRFFIQSLCDGFLDLAIALPLPSSVPLYSATIILVTVASRLALFPVALWARNRVRRLEDVVLPELERLKPIISKQVLDEMKQTGVPKKNLVPAMLQQMHLSRMKEKFASERKRLITEHNCNPLLAMVVSPASQIPVFVIMTTMFNRLAQDPTPLDSEAFLSLGTLNHTDETWTLPIILGMVTMFNVQSSNWLVSAFEKDRMRKMEERRAEQMAATGKFILHPQSIIKGGLNVLSVARIVVAGMSPGSVVIYWTTSAILGLLQTWVLEYWPAKQLVRSTVTTIVRNPVPAAPAKTPVVLTPSPKKRKKTRSSHSW</sequence>
<evidence type="ECO:0000256" key="2">
    <source>
        <dbReference type="ARBA" id="ARBA00009877"/>
    </source>
</evidence>
<dbReference type="GO" id="GO:0032977">
    <property type="term" value="F:membrane insertase activity"/>
    <property type="evidence" value="ECO:0007669"/>
    <property type="project" value="InterPro"/>
</dbReference>
<feature type="domain" description="Membrane insertase YidC/Oxa/ALB C-terminal" evidence="9">
    <location>
        <begin position="126"/>
        <end position="290"/>
    </location>
</feature>
<feature type="compositionally biased region" description="Basic residues" evidence="7">
    <location>
        <begin position="326"/>
        <end position="338"/>
    </location>
</feature>
<gene>
    <name evidence="10" type="ORF">B0H15DRAFT_830450</name>
</gene>
<proteinExistence type="inferred from homology"/>
<evidence type="ECO:0000256" key="7">
    <source>
        <dbReference type="SAM" id="MobiDB-lite"/>
    </source>
</evidence>
<evidence type="ECO:0000256" key="4">
    <source>
        <dbReference type="ARBA" id="ARBA00022989"/>
    </source>
</evidence>
<feature type="transmembrane region" description="Helical" evidence="8">
    <location>
        <begin position="147"/>
        <end position="168"/>
    </location>
</feature>
<comment type="caution">
    <text evidence="10">The sequence shown here is derived from an EMBL/GenBank/DDBJ whole genome shotgun (WGS) entry which is preliminary data.</text>
</comment>